<protein>
    <submittedName>
        <fullName evidence="8">Pin-related site-specific recombinase/DNA invertase</fullName>
    </submittedName>
</protein>
<keyword evidence="4" id="KW-0233">DNA recombination</keyword>
<dbReference type="InterPro" id="IPR009057">
    <property type="entry name" value="Homeodomain-like_sf"/>
</dbReference>
<accession>A0A091BWB9</accession>
<evidence type="ECO:0000259" key="7">
    <source>
        <dbReference type="PROSITE" id="PS51736"/>
    </source>
</evidence>
<dbReference type="InterPro" id="IPR006119">
    <property type="entry name" value="Resolv_N"/>
</dbReference>
<dbReference type="SUPFAM" id="SSF53041">
    <property type="entry name" value="Resolvase-like"/>
    <property type="match status" value="1"/>
</dbReference>
<dbReference type="InterPro" id="IPR006118">
    <property type="entry name" value="Recombinase_CS"/>
</dbReference>
<evidence type="ECO:0000256" key="5">
    <source>
        <dbReference type="PIRSR" id="PIRSR606118-50"/>
    </source>
</evidence>
<feature type="active site" description="O-(5'-phospho-DNA)-serine intermediate" evidence="5 6">
    <location>
        <position position="10"/>
    </location>
</feature>
<dbReference type="Gene3D" id="3.40.50.1390">
    <property type="entry name" value="Resolvase, N-terminal catalytic domain"/>
    <property type="match status" value="1"/>
</dbReference>
<evidence type="ECO:0000256" key="1">
    <source>
        <dbReference type="ARBA" id="ARBA00009913"/>
    </source>
</evidence>
<dbReference type="EMBL" id="JPVT01000258">
    <property type="protein sequence ID" value="KFN89039.1"/>
    <property type="molecule type" value="Genomic_DNA"/>
</dbReference>
<dbReference type="PANTHER" id="PTHR30461">
    <property type="entry name" value="DNA-INVERTASE FROM LAMBDOID PROPHAGE"/>
    <property type="match status" value="1"/>
</dbReference>
<sequence length="188" mass="22057">MTKYGYARVSTPDQKLENQIDRLQQAGAEEIYQEKFTGTTTQRPQFNLLLTKLAPGDMLIITKLDRFARNTREALDIIERLFKQDVKIQILNMGTIDNTPTGQLIFTIFSAFAQFERDMIVTRTQEGKLYAKTHDPYFHEGRPKTYTDEQIKFAYELRQQGMTYKMIERKTGISVKTQQRRFKKIAKK</sequence>
<dbReference type="Gene3D" id="1.10.10.60">
    <property type="entry name" value="Homeodomain-like"/>
    <property type="match status" value="1"/>
</dbReference>
<reference evidence="8 9" key="1">
    <citation type="submission" date="2014-08" db="EMBL/GenBank/DDBJ databases">
        <title>Genome sequence of Tetragenococcus muriaticus.</title>
        <authorList>
            <person name="Chuea-nongthon C."/>
            <person name="Rodtong S."/>
            <person name="Yongsawatdigul J."/>
            <person name="Steele J.L."/>
            <person name="Liu X.-y."/>
            <person name="Speers J."/>
            <person name="Glasner J.D."/>
            <person name="Neeno-Eckwall E.C."/>
        </authorList>
    </citation>
    <scope>NUCLEOTIDE SEQUENCE [LARGE SCALE GENOMIC DNA]</scope>
    <source>
        <strain evidence="8 9">3MR10-3</strain>
    </source>
</reference>
<dbReference type="CDD" id="cd03768">
    <property type="entry name" value="SR_ResInv"/>
    <property type="match status" value="1"/>
</dbReference>
<organism evidence="8 9">
    <name type="scientific">Tetragenococcus muriaticus 3MR10-3</name>
    <dbReference type="NCBI Taxonomy" id="1302648"/>
    <lineage>
        <taxon>Bacteria</taxon>
        <taxon>Bacillati</taxon>
        <taxon>Bacillota</taxon>
        <taxon>Bacilli</taxon>
        <taxon>Lactobacillales</taxon>
        <taxon>Enterococcaceae</taxon>
        <taxon>Tetragenococcus</taxon>
    </lineage>
</organism>
<dbReference type="PROSITE" id="PS00397">
    <property type="entry name" value="RECOMBINASES_1"/>
    <property type="match status" value="1"/>
</dbReference>
<dbReference type="RefSeq" id="WP_002320684.1">
    <property type="nucleotide sequence ID" value="NZ_JPVT01000258.1"/>
</dbReference>
<name>A0A091BWB9_9ENTE</name>
<dbReference type="InterPro" id="IPR050639">
    <property type="entry name" value="SSR_resolvase"/>
</dbReference>
<dbReference type="SMART" id="SM00857">
    <property type="entry name" value="Resolvase"/>
    <property type="match status" value="1"/>
</dbReference>
<evidence type="ECO:0000256" key="6">
    <source>
        <dbReference type="PROSITE-ProRule" id="PRU10137"/>
    </source>
</evidence>
<comment type="similarity">
    <text evidence="1">Belongs to the site-specific recombinase resolvase family.</text>
</comment>
<dbReference type="AlphaFoldDB" id="A0A091BWB9"/>
<keyword evidence="2" id="KW-0229">DNA integration</keyword>
<dbReference type="InterPro" id="IPR036162">
    <property type="entry name" value="Resolvase-like_N_sf"/>
</dbReference>
<evidence type="ECO:0000256" key="2">
    <source>
        <dbReference type="ARBA" id="ARBA00022908"/>
    </source>
</evidence>
<dbReference type="Proteomes" id="UP000029381">
    <property type="component" value="Unassembled WGS sequence"/>
</dbReference>
<dbReference type="PROSITE" id="PS51736">
    <property type="entry name" value="RECOMBINASES_3"/>
    <property type="match status" value="1"/>
</dbReference>
<keyword evidence="3" id="KW-0238">DNA-binding</keyword>
<dbReference type="GO" id="GO:0000150">
    <property type="term" value="F:DNA strand exchange activity"/>
    <property type="evidence" value="ECO:0007669"/>
    <property type="project" value="InterPro"/>
</dbReference>
<proteinExistence type="inferred from homology"/>
<keyword evidence="9" id="KW-1185">Reference proteome</keyword>
<evidence type="ECO:0000313" key="8">
    <source>
        <dbReference type="EMBL" id="KFN89039.1"/>
    </source>
</evidence>
<comment type="caution">
    <text evidence="8">The sequence shown here is derived from an EMBL/GenBank/DDBJ whole genome shotgun (WGS) entry which is preliminary data.</text>
</comment>
<evidence type="ECO:0000256" key="4">
    <source>
        <dbReference type="ARBA" id="ARBA00023172"/>
    </source>
</evidence>
<evidence type="ECO:0000313" key="9">
    <source>
        <dbReference type="Proteomes" id="UP000029381"/>
    </source>
</evidence>
<dbReference type="PATRIC" id="fig|1302648.3.peg.2215"/>
<dbReference type="GO" id="GO:0015074">
    <property type="term" value="P:DNA integration"/>
    <property type="evidence" value="ECO:0007669"/>
    <property type="project" value="UniProtKB-KW"/>
</dbReference>
<dbReference type="SUPFAM" id="SSF46689">
    <property type="entry name" value="Homeodomain-like"/>
    <property type="match status" value="1"/>
</dbReference>
<dbReference type="GO" id="GO:0003677">
    <property type="term" value="F:DNA binding"/>
    <property type="evidence" value="ECO:0007669"/>
    <property type="project" value="UniProtKB-KW"/>
</dbReference>
<evidence type="ECO:0000256" key="3">
    <source>
        <dbReference type="ARBA" id="ARBA00023125"/>
    </source>
</evidence>
<gene>
    <name evidence="8" type="ORF">TMU3MR103_2266</name>
</gene>
<dbReference type="PANTHER" id="PTHR30461:SF26">
    <property type="entry name" value="RESOLVASE HOMOLOG YNEB"/>
    <property type="match status" value="1"/>
</dbReference>
<feature type="domain" description="Resolvase/invertase-type recombinase catalytic" evidence="7">
    <location>
        <begin position="2"/>
        <end position="135"/>
    </location>
</feature>
<dbReference type="Pfam" id="PF00239">
    <property type="entry name" value="Resolvase"/>
    <property type="match status" value="1"/>
</dbReference>